<reference evidence="2" key="1">
    <citation type="submission" date="2019-11" db="EMBL/GenBank/DDBJ databases">
        <authorList>
            <person name="Feng L."/>
        </authorList>
    </citation>
    <scope>NUCLEOTIDE SEQUENCE</scope>
    <source>
        <strain evidence="2">VrattiLFYP33</strain>
    </source>
</reference>
<name>A0A6N3BW02_9FIRM</name>
<dbReference type="EMBL" id="CACRUX010000047">
    <property type="protein sequence ID" value="VYU06838.1"/>
    <property type="molecule type" value="Genomic_DNA"/>
</dbReference>
<organism evidence="2">
    <name type="scientific">Veillonella ratti</name>
    <dbReference type="NCBI Taxonomy" id="103892"/>
    <lineage>
        <taxon>Bacteria</taxon>
        <taxon>Bacillati</taxon>
        <taxon>Bacillota</taxon>
        <taxon>Negativicutes</taxon>
        <taxon>Veillonellales</taxon>
        <taxon>Veillonellaceae</taxon>
        <taxon>Veillonella</taxon>
    </lineage>
</organism>
<accession>A0A6N3BW02</accession>
<sequence>MKINLETYYQLAEFKTSERLEMRGYTVLNFGNKVLMAGTHFDRGEYYWFGAVYEYTTDEHYCDSEIQLKCVSDTLFEDNGHAMEWAMKH</sequence>
<dbReference type="Pfam" id="PF18756">
    <property type="entry name" value="Nmad4"/>
    <property type="match status" value="1"/>
</dbReference>
<protein>
    <recommendedName>
        <fullName evidence="1">Nucleotide modification associated domain-containing protein</fullName>
    </recommendedName>
</protein>
<gene>
    <name evidence="2" type="ORF">VRLFYP33_01165</name>
</gene>
<feature type="domain" description="Nucleotide modification associated" evidence="1">
    <location>
        <begin position="13"/>
        <end position="89"/>
    </location>
</feature>
<evidence type="ECO:0000313" key="2">
    <source>
        <dbReference type="EMBL" id="VYU06838.1"/>
    </source>
</evidence>
<dbReference type="AlphaFoldDB" id="A0A6N3BW02"/>
<dbReference type="RefSeq" id="WP_156704698.1">
    <property type="nucleotide sequence ID" value="NZ_CACRUX010000047.1"/>
</dbReference>
<dbReference type="InterPro" id="IPR040613">
    <property type="entry name" value="Nmad4"/>
</dbReference>
<proteinExistence type="predicted"/>
<evidence type="ECO:0000259" key="1">
    <source>
        <dbReference type="Pfam" id="PF18756"/>
    </source>
</evidence>